<reference evidence="8" key="1">
    <citation type="submission" date="2017-01" db="EMBL/GenBank/DDBJ databases">
        <authorList>
            <person name="Varghese N."/>
            <person name="Submissions S."/>
        </authorList>
    </citation>
    <scope>NUCLEOTIDE SEQUENCE [LARGE SCALE GENOMIC DNA]</scope>
    <source>
        <strain evidence="8">MNA4</strain>
    </source>
</reference>
<dbReference type="EMBL" id="FTPL01000001">
    <property type="protein sequence ID" value="SIT70899.1"/>
    <property type="molecule type" value="Genomic_DNA"/>
</dbReference>
<dbReference type="PANTHER" id="PTHR33931:SF2">
    <property type="entry name" value="HOLIN-LIKE PROTEIN CIDA"/>
    <property type="match status" value="1"/>
</dbReference>
<keyword evidence="4 6" id="KW-1133">Transmembrane helix</keyword>
<keyword evidence="3 6" id="KW-0812">Transmembrane</keyword>
<dbReference type="Proteomes" id="UP000187550">
    <property type="component" value="Unassembled WGS sequence"/>
</dbReference>
<evidence type="ECO:0000256" key="6">
    <source>
        <dbReference type="SAM" id="Phobius"/>
    </source>
</evidence>
<dbReference type="GO" id="GO:0005886">
    <property type="term" value="C:plasma membrane"/>
    <property type="evidence" value="ECO:0007669"/>
    <property type="project" value="UniProtKB-SubCell"/>
</dbReference>
<dbReference type="PANTHER" id="PTHR33931">
    <property type="entry name" value="HOLIN-LIKE PROTEIN CIDA-RELATED"/>
    <property type="match status" value="1"/>
</dbReference>
<evidence type="ECO:0000256" key="4">
    <source>
        <dbReference type="ARBA" id="ARBA00022989"/>
    </source>
</evidence>
<feature type="transmembrane region" description="Helical" evidence="6">
    <location>
        <begin position="100"/>
        <end position="119"/>
    </location>
</feature>
<protein>
    <submittedName>
        <fullName evidence="7">Holin-like protein</fullName>
    </submittedName>
</protein>
<evidence type="ECO:0000256" key="1">
    <source>
        <dbReference type="ARBA" id="ARBA00004651"/>
    </source>
</evidence>
<keyword evidence="5 6" id="KW-0472">Membrane</keyword>
<evidence type="ECO:0000256" key="5">
    <source>
        <dbReference type="ARBA" id="ARBA00023136"/>
    </source>
</evidence>
<dbReference type="Pfam" id="PF03788">
    <property type="entry name" value="LrgA"/>
    <property type="match status" value="1"/>
</dbReference>
<evidence type="ECO:0000256" key="3">
    <source>
        <dbReference type="ARBA" id="ARBA00022692"/>
    </source>
</evidence>
<dbReference type="AlphaFoldDB" id="A0A1U7PJN4"/>
<feature type="transmembrane region" description="Helical" evidence="6">
    <location>
        <begin position="125"/>
        <end position="142"/>
    </location>
</feature>
<dbReference type="InterPro" id="IPR005538">
    <property type="entry name" value="LrgA/CidA"/>
</dbReference>
<gene>
    <name evidence="7" type="ORF">SAMN05428946_0663</name>
</gene>
<comment type="subcellular location">
    <subcellularLocation>
        <location evidence="1">Cell membrane</location>
        <topology evidence="1">Multi-pass membrane protein</topology>
    </subcellularLocation>
</comment>
<organism evidence="7 8">
    <name type="scientific">Edaphobacillus lindanitolerans</name>
    <dbReference type="NCBI Taxonomy" id="550447"/>
    <lineage>
        <taxon>Bacteria</taxon>
        <taxon>Bacillati</taxon>
        <taxon>Bacillota</taxon>
        <taxon>Bacilli</taxon>
        <taxon>Bacillales</taxon>
        <taxon>Bacillaceae</taxon>
        <taxon>Edaphobacillus</taxon>
    </lineage>
</organism>
<evidence type="ECO:0000313" key="8">
    <source>
        <dbReference type="Proteomes" id="UP000187550"/>
    </source>
</evidence>
<evidence type="ECO:0000256" key="2">
    <source>
        <dbReference type="ARBA" id="ARBA00022475"/>
    </source>
</evidence>
<feature type="transmembrane region" description="Helical" evidence="6">
    <location>
        <begin position="60"/>
        <end position="79"/>
    </location>
</feature>
<proteinExistence type="predicted"/>
<accession>A0A1U7PJN4</accession>
<keyword evidence="8" id="KW-1185">Reference proteome</keyword>
<sequence length="152" mass="17212">MHRIRFFIHGALTFPARGVRCIEVLDASPGDERCMKKLLQLALIFLFYCLGMRLKEWLGLPIPGSIVGLLLLLAFILLFKDLPVNRHVEGAQVLIRNFTLFFIPTTVAIILYLGLFVTWNAVSVPAVLFSTLATIALVGWLLQRFTERKDAR</sequence>
<name>A0A1U7PJN4_9BACI</name>
<keyword evidence="2" id="KW-1003">Cell membrane</keyword>
<dbReference type="STRING" id="550447.SAMN05428946_0663"/>
<evidence type="ECO:0000313" key="7">
    <source>
        <dbReference type="EMBL" id="SIT70899.1"/>
    </source>
</evidence>